<dbReference type="PANTHER" id="PTHR30619">
    <property type="entry name" value="DNA INTERNALIZATION/COMPETENCE PROTEIN COMEC/REC2"/>
    <property type="match status" value="1"/>
</dbReference>
<name>A0A2H1L2A2_9MICO</name>
<feature type="transmembrane region" description="Helical" evidence="6">
    <location>
        <begin position="250"/>
        <end position="272"/>
    </location>
</feature>
<dbReference type="NCBIfam" id="TIGR00360">
    <property type="entry name" value="ComEC_N-term"/>
    <property type="match status" value="1"/>
</dbReference>
<dbReference type="Pfam" id="PF00753">
    <property type="entry name" value="Lactamase_B"/>
    <property type="match status" value="1"/>
</dbReference>
<keyword evidence="2" id="KW-1003">Cell membrane</keyword>
<feature type="transmembrane region" description="Helical" evidence="6">
    <location>
        <begin position="35"/>
        <end position="55"/>
    </location>
</feature>
<dbReference type="EMBL" id="FXZM01000002">
    <property type="protein sequence ID" value="SMY11027.1"/>
    <property type="molecule type" value="Genomic_DNA"/>
</dbReference>
<comment type="subcellular location">
    <subcellularLocation>
        <location evidence="1">Cell membrane</location>
        <topology evidence="1">Multi-pass membrane protein</topology>
    </subcellularLocation>
</comment>
<dbReference type="PANTHER" id="PTHR30619:SF1">
    <property type="entry name" value="RECOMBINATION PROTEIN 2"/>
    <property type="match status" value="1"/>
</dbReference>
<feature type="transmembrane region" description="Helical" evidence="6">
    <location>
        <begin position="378"/>
        <end position="400"/>
    </location>
</feature>
<evidence type="ECO:0000256" key="3">
    <source>
        <dbReference type="ARBA" id="ARBA00022692"/>
    </source>
</evidence>
<feature type="transmembrane region" description="Helical" evidence="6">
    <location>
        <begin position="349"/>
        <end position="366"/>
    </location>
</feature>
<dbReference type="SUPFAM" id="SSF56281">
    <property type="entry name" value="Metallo-hydrolase/oxidoreductase"/>
    <property type="match status" value="1"/>
</dbReference>
<keyword evidence="5 6" id="KW-0472">Membrane</keyword>
<dbReference type="AlphaFoldDB" id="A0A2H1L2A2"/>
<evidence type="ECO:0000256" key="4">
    <source>
        <dbReference type="ARBA" id="ARBA00022989"/>
    </source>
</evidence>
<evidence type="ECO:0000313" key="10">
    <source>
        <dbReference type="Proteomes" id="UP000234462"/>
    </source>
</evidence>
<evidence type="ECO:0000313" key="9">
    <source>
        <dbReference type="EMBL" id="SMY11027.1"/>
    </source>
</evidence>
<feature type="transmembrane region" description="Helical" evidence="6">
    <location>
        <begin position="325"/>
        <end position="343"/>
    </location>
</feature>
<dbReference type="InterPro" id="IPR004477">
    <property type="entry name" value="ComEC_N"/>
</dbReference>
<gene>
    <name evidence="9" type="ORF">BJEO58_00608</name>
</gene>
<dbReference type="InterPro" id="IPR001279">
    <property type="entry name" value="Metallo-B-lactamas"/>
</dbReference>
<feature type="transmembrane region" description="Helical" evidence="6">
    <location>
        <begin position="406"/>
        <end position="432"/>
    </location>
</feature>
<dbReference type="Gene3D" id="3.60.15.10">
    <property type="entry name" value="Ribonuclease Z/Hydroxyacylglutathione hydrolase-like"/>
    <property type="match status" value="1"/>
</dbReference>
<feature type="domain" description="Metallo-beta-lactamase" evidence="7">
    <location>
        <begin position="544"/>
        <end position="733"/>
    </location>
</feature>
<feature type="domain" description="ComEC/Rec2-related protein" evidence="8">
    <location>
        <begin position="229"/>
        <end position="506"/>
    </location>
</feature>
<accession>A0A2H1L2A2</accession>
<evidence type="ECO:0000256" key="1">
    <source>
        <dbReference type="ARBA" id="ARBA00004651"/>
    </source>
</evidence>
<dbReference type="GO" id="GO:0005886">
    <property type="term" value="C:plasma membrane"/>
    <property type="evidence" value="ECO:0007669"/>
    <property type="project" value="UniProtKB-SubCell"/>
</dbReference>
<feature type="transmembrane region" description="Helical" evidence="6">
    <location>
        <begin position="61"/>
        <end position="79"/>
    </location>
</feature>
<evidence type="ECO:0000256" key="6">
    <source>
        <dbReference type="SAM" id="Phobius"/>
    </source>
</evidence>
<dbReference type="InterPro" id="IPR036866">
    <property type="entry name" value="RibonucZ/Hydroxyglut_hydro"/>
</dbReference>
<keyword evidence="3 6" id="KW-0812">Transmembrane</keyword>
<reference evidence="10" key="1">
    <citation type="submission" date="2017-03" db="EMBL/GenBank/DDBJ databases">
        <authorList>
            <person name="Monnet C."/>
        </authorList>
    </citation>
    <scope>NUCLEOTIDE SEQUENCE [LARGE SCALE GENOMIC DNA]</scope>
    <source>
        <strain evidence="10">SJ5-8</strain>
    </source>
</reference>
<sequence>MTASRSGEDRRTALSAGPGMSAALRACGSRCGRILTARIGTARAITAAAGAWASITWAGRPAMVLGLCCAVLGAVLILAGRPAACAGPARTRRAVRPAGAVLGGVFAALGLSGLVAGAHALALDGAPQPGAAIVRVVTDPQETESGRFRSVVTGEAGRVTVVAEEPPPPAGSLVRMQLEWWDDDLTGLVGAEVVEEPGARWRIRADLRAGLAKVSGVGTHAGADLLPGLVVGDVAHIRTALADAMRTVSLTHLTAVSGSNILIVAGVVVALCARLRSPWWTRILPAAAVTAGYVFVVGPEPSVMRATAMAALVAVGILRPAGTPTLAVLATAVTVLLIGRPHLASEIGFGLSVCATAALVVLSPPLTRALTDRGVPRLIAVALAVPAAAQVGCTPLLVVLDPTVSPWAVLANVAAAPAVAPATVLGLAGLALEGAAGALPETLGTPAHLLARTAGAVGAASAWWITVVAHGCAALPGAALGWTAGLGGVVVAAGMVAGLACALLGRRSVRAGGALVTIVCLLAGLAVPVVTATGRGAWSVVVCDVGQGSAALIRSRDAPRDHALLVDTGDDPALLAACMEGAGITRLTIALSHFDADHVAALPAAVEAVDEAVVVHPLALADSPDATRTRALATVAAPAVAGEELPADLLPDGVTARVLWPPVDGGGVRDGNAASLVLLVQVDGLSILLPGDVGADQQLRMVPQMAVYAPVDVLVAPHHGSADTSAAFFRAARARVGVVSVGAGNTYGHPARKALEAFGSVPVLRTDQCGSIALTAELGLLGGAMDCGVPGGR</sequence>
<evidence type="ECO:0000256" key="2">
    <source>
        <dbReference type="ARBA" id="ARBA00022475"/>
    </source>
</evidence>
<feature type="transmembrane region" description="Helical" evidence="6">
    <location>
        <begin position="511"/>
        <end position="530"/>
    </location>
</feature>
<proteinExistence type="predicted"/>
<evidence type="ECO:0000256" key="5">
    <source>
        <dbReference type="ARBA" id="ARBA00023136"/>
    </source>
</evidence>
<feature type="transmembrane region" description="Helical" evidence="6">
    <location>
        <begin position="453"/>
        <end position="476"/>
    </location>
</feature>
<evidence type="ECO:0000259" key="8">
    <source>
        <dbReference type="Pfam" id="PF03772"/>
    </source>
</evidence>
<feature type="transmembrane region" description="Helical" evidence="6">
    <location>
        <begin position="100"/>
        <end position="122"/>
    </location>
</feature>
<organism evidence="9 10">
    <name type="scientific">Brevibacterium jeotgali</name>
    <dbReference type="NCBI Taxonomy" id="1262550"/>
    <lineage>
        <taxon>Bacteria</taxon>
        <taxon>Bacillati</taxon>
        <taxon>Actinomycetota</taxon>
        <taxon>Actinomycetes</taxon>
        <taxon>Micrococcales</taxon>
        <taxon>Brevibacteriaceae</taxon>
        <taxon>Brevibacterium</taxon>
    </lineage>
</organism>
<keyword evidence="4 6" id="KW-1133">Transmembrane helix</keyword>
<dbReference type="OrthoDB" id="7177610at2"/>
<feature type="transmembrane region" description="Helical" evidence="6">
    <location>
        <begin position="482"/>
        <end position="504"/>
    </location>
</feature>
<dbReference type="Pfam" id="PF03772">
    <property type="entry name" value="Competence"/>
    <property type="match status" value="1"/>
</dbReference>
<protein>
    <submittedName>
        <fullName evidence="9">Competence protein ComEC</fullName>
    </submittedName>
</protein>
<dbReference type="Proteomes" id="UP000234462">
    <property type="component" value="Unassembled WGS sequence"/>
</dbReference>
<dbReference type="RefSeq" id="WP_101587631.1">
    <property type="nucleotide sequence ID" value="NZ_FXZM01000002.1"/>
</dbReference>
<dbReference type="InterPro" id="IPR052159">
    <property type="entry name" value="Competence_DNA_uptake"/>
</dbReference>
<keyword evidence="10" id="KW-1185">Reference proteome</keyword>
<evidence type="ECO:0000259" key="7">
    <source>
        <dbReference type="Pfam" id="PF00753"/>
    </source>
</evidence>